<dbReference type="GeneID" id="28855715"/>
<dbReference type="KEGG" id="pchm:VFPPC_13949"/>
<feature type="transmembrane region" description="Helical" evidence="1">
    <location>
        <begin position="425"/>
        <end position="449"/>
    </location>
</feature>
<dbReference type="Gene3D" id="1.20.58.340">
    <property type="entry name" value="Magnesium transport protein CorA, transmembrane region"/>
    <property type="match status" value="1"/>
</dbReference>
<dbReference type="OrthoDB" id="5428055at2759"/>
<accession>A0A179FIK4</accession>
<sequence>MLSKHECIQFPSLYEFLAGKGAPCDGKSRIRCVRLTQNRQPEYPDFDEKLLTSGTSQTDDQVPQTADILIIEKADARTLGLLLANKVSQSNRLSFLKFLETYLRDQPSFNFANVRHQLASMPSVVTKQQHVAFTYVTAREFDRPFTLGYRQVQKAGRRGGSWRIERTWGPMNPVQRTDTGGVSSAFCPLAVTRTQAAAWFNRGAGNPWNLGVILLDEPPRLTGLPGSLIPTYHVIHGDWYVDSASPSDLLVNCMKNNTNLQAAGIPSPMAVVQNLYRIVNFEWNHLITYYTRDLNSIEWALQHGDGNNKSTSEMLRDAMRNLFLNRRRIPWYRTLLREQLASCQSKGRRFWSLADGSTPEEDAMADELADDLRQLEYLMAQIHERLDASMTHIVGETNVLEAQRTHELNQITVQQNRIAFAQNKILLALALVGTFFLPINAIAAVFSMGGQWAAGEAMFPVFWAISIPLACGLVSALLVFMYCGNRGTDSVRFSWLDGCT</sequence>
<dbReference type="EMBL" id="LSBJ02000005">
    <property type="protein sequence ID" value="OAQ64833.1"/>
    <property type="molecule type" value="Genomic_DNA"/>
</dbReference>
<comment type="caution">
    <text evidence="2">The sequence shown here is derived from an EMBL/GenBank/DDBJ whole genome shotgun (WGS) entry which is preliminary data.</text>
</comment>
<protein>
    <submittedName>
        <fullName evidence="2">CorA-like mg2+ transporter protein domain-containing protein</fullName>
    </submittedName>
</protein>
<proteinExistence type="predicted"/>
<organism evidence="2 3">
    <name type="scientific">Pochonia chlamydosporia 170</name>
    <dbReference type="NCBI Taxonomy" id="1380566"/>
    <lineage>
        <taxon>Eukaryota</taxon>
        <taxon>Fungi</taxon>
        <taxon>Dikarya</taxon>
        <taxon>Ascomycota</taxon>
        <taxon>Pezizomycotina</taxon>
        <taxon>Sordariomycetes</taxon>
        <taxon>Hypocreomycetidae</taxon>
        <taxon>Hypocreales</taxon>
        <taxon>Clavicipitaceae</taxon>
        <taxon>Pochonia</taxon>
    </lineage>
</organism>
<gene>
    <name evidence="2" type="ORF">VFPPC_13949</name>
</gene>
<reference evidence="2 3" key="1">
    <citation type="journal article" date="2016" name="PLoS Pathog.">
        <title>Biosynthesis of antibiotic leucinostatins in bio-control fungus Purpureocillium lilacinum and their inhibition on phytophthora revealed by genome mining.</title>
        <authorList>
            <person name="Wang G."/>
            <person name="Liu Z."/>
            <person name="Lin R."/>
            <person name="Li E."/>
            <person name="Mao Z."/>
            <person name="Ling J."/>
            <person name="Yang Y."/>
            <person name="Yin W.B."/>
            <person name="Xie B."/>
        </authorList>
    </citation>
    <scope>NUCLEOTIDE SEQUENCE [LARGE SCALE GENOMIC DNA]</scope>
    <source>
        <strain evidence="2">170</strain>
    </source>
</reference>
<dbReference type="RefSeq" id="XP_018142147.1">
    <property type="nucleotide sequence ID" value="XM_018291721.1"/>
</dbReference>
<name>A0A179FIK4_METCM</name>
<keyword evidence="1" id="KW-0472">Membrane</keyword>
<keyword evidence="1" id="KW-0812">Transmembrane</keyword>
<dbReference type="STRING" id="1380566.A0A179FIK4"/>
<evidence type="ECO:0000256" key="1">
    <source>
        <dbReference type="SAM" id="Phobius"/>
    </source>
</evidence>
<evidence type="ECO:0000313" key="2">
    <source>
        <dbReference type="EMBL" id="OAQ64833.1"/>
    </source>
</evidence>
<keyword evidence="3" id="KW-1185">Reference proteome</keyword>
<dbReference type="AlphaFoldDB" id="A0A179FIK4"/>
<feature type="transmembrane region" description="Helical" evidence="1">
    <location>
        <begin position="461"/>
        <end position="483"/>
    </location>
</feature>
<keyword evidence="1" id="KW-1133">Transmembrane helix</keyword>
<dbReference type="Proteomes" id="UP000078397">
    <property type="component" value="Unassembled WGS sequence"/>
</dbReference>
<evidence type="ECO:0000313" key="3">
    <source>
        <dbReference type="Proteomes" id="UP000078397"/>
    </source>
</evidence>